<keyword evidence="2" id="KW-0812">Transmembrane</keyword>
<dbReference type="PANTHER" id="PTHR34964:SF14">
    <property type="entry name" value="MEMBRANE LIPOPROTEIN"/>
    <property type="match status" value="1"/>
</dbReference>
<dbReference type="EMBL" id="JBCGBO010000007">
    <property type="protein sequence ID" value="KAK9188202.1"/>
    <property type="molecule type" value="Genomic_DNA"/>
</dbReference>
<comment type="caution">
    <text evidence="3">The sequence shown here is derived from an EMBL/GenBank/DDBJ whole genome shotgun (WGS) entry which is preliminary data.</text>
</comment>
<evidence type="ECO:0000313" key="3">
    <source>
        <dbReference type="EMBL" id="KAK9188202.1"/>
    </source>
</evidence>
<accession>A0AAP0LYH6</accession>
<dbReference type="AlphaFoldDB" id="A0AAP0LYH6"/>
<protein>
    <recommendedName>
        <fullName evidence="5">Membrane lipoprotein</fullName>
    </recommendedName>
</protein>
<evidence type="ECO:0008006" key="5">
    <source>
        <dbReference type="Google" id="ProtNLM"/>
    </source>
</evidence>
<sequence length="225" mass="24577">MEERKGDARIYIISGFLFLSVVSGGILLGLYMFLPEKYSSNYYAVAGLILVGVPWIFWFLAYVYKCCSPSYDEKRSLKGQVTRSNTASPVTPLRNAASPRAKPTSPTEEFRGEESNSGRRVHFGEVIVLGNEEKESISNVEICQNASREEHWRMICESLEESDDSNLASNDNKDSDVVVEHEDVAIAEDVAAVPIVAGNNEVVEVNSTAANGGAVAAEEIPHGKA</sequence>
<evidence type="ECO:0000256" key="2">
    <source>
        <dbReference type="SAM" id="Phobius"/>
    </source>
</evidence>
<name>A0AAP0LYH6_9ROSI</name>
<feature type="transmembrane region" description="Helical" evidence="2">
    <location>
        <begin position="40"/>
        <end position="64"/>
    </location>
</feature>
<keyword evidence="2" id="KW-0472">Membrane</keyword>
<dbReference type="Proteomes" id="UP001428341">
    <property type="component" value="Unassembled WGS sequence"/>
</dbReference>
<organism evidence="3 4">
    <name type="scientific">Citrus x changshan-huyou</name>
    <dbReference type="NCBI Taxonomy" id="2935761"/>
    <lineage>
        <taxon>Eukaryota</taxon>
        <taxon>Viridiplantae</taxon>
        <taxon>Streptophyta</taxon>
        <taxon>Embryophyta</taxon>
        <taxon>Tracheophyta</taxon>
        <taxon>Spermatophyta</taxon>
        <taxon>Magnoliopsida</taxon>
        <taxon>eudicotyledons</taxon>
        <taxon>Gunneridae</taxon>
        <taxon>Pentapetalae</taxon>
        <taxon>rosids</taxon>
        <taxon>malvids</taxon>
        <taxon>Sapindales</taxon>
        <taxon>Rutaceae</taxon>
        <taxon>Aurantioideae</taxon>
        <taxon>Citrus</taxon>
    </lineage>
</organism>
<evidence type="ECO:0000313" key="4">
    <source>
        <dbReference type="Proteomes" id="UP001428341"/>
    </source>
</evidence>
<feature type="compositionally biased region" description="Basic and acidic residues" evidence="1">
    <location>
        <begin position="108"/>
        <end position="117"/>
    </location>
</feature>
<keyword evidence="2" id="KW-1133">Transmembrane helix</keyword>
<feature type="transmembrane region" description="Helical" evidence="2">
    <location>
        <begin position="12"/>
        <end position="34"/>
    </location>
</feature>
<reference evidence="3 4" key="1">
    <citation type="submission" date="2024-05" db="EMBL/GenBank/DDBJ databases">
        <title>Haplotype-resolved chromosome-level genome assembly of Huyou (Citrus changshanensis).</title>
        <authorList>
            <person name="Miao C."/>
            <person name="Chen W."/>
            <person name="Wu Y."/>
            <person name="Wang L."/>
            <person name="Zhao S."/>
            <person name="Grierson D."/>
            <person name="Xu C."/>
            <person name="Chen K."/>
        </authorList>
    </citation>
    <scope>NUCLEOTIDE SEQUENCE [LARGE SCALE GENOMIC DNA]</scope>
    <source>
        <strain evidence="3">01-14</strain>
        <tissue evidence="3">Leaf</tissue>
    </source>
</reference>
<gene>
    <name evidence="3" type="ORF">WN944_019602</name>
</gene>
<feature type="compositionally biased region" description="Polar residues" evidence="1">
    <location>
        <begin position="79"/>
        <end position="89"/>
    </location>
</feature>
<keyword evidence="4" id="KW-1185">Reference proteome</keyword>
<dbReference type="PANTHER" id="PTHR34964">
    <property type="entry name" value="MEMBRANE LIPOPROTEIN-RELATED"/>
    <property type="match status" value="1"/>
</dbReference>
<evidence type="ECO:0000256" key="1">
    <source>
        <dbReference type="SAM" id="MobiDB-lite"/>
    </source>
</evidence>
<feature type="region of interest" description="Disordered" evidence="1">
    <location>
        <begin position="78"/>
        <end position="117"/>
    </location>
</feature>
<proteinExistence type="predicted"/>